<dbReference type="GO" id="GO:0005525">
    <property type="term" value="F:GTP binding"/>
    <property type="evidence" value="ECO:0007669"/>
    <property type="project" value="UniProtKB-KW"/>
</dbReference>
<dbReference type="CDD" id="cd05399">
    <property type="entry name" value="NT_Rel-Spo_like"/>
    <property type="match status" value="1"/>
</dbReference>
<dbReference type="CDD" id="cd02116">
    <property type="entry name" value="ACT"/>
    <property type="match status" value="1"/>
</dbReference>
<dbReference type="EC" id="2.7.6.5" evidence="2"/>
<dbReference type="GO" id="GO:0008728">
    <property type="term" value="F:GTP diphosphokinase activity"/>
    <property type="evidence" value="ECO:0007669"/>
    <property type="project" value="UniProtKB-EC"/>
</dbReference>
<dbReference type="SUPFAM" id="SSF81271">
    <property type="entry name" value="TGS-like"/>
    <property type="match status" value="1"/>
</dbReference>
<sequence>MRTSPRAPPSKRCLRAQGRSARQARDCAATVFSALQQVDYSFYQALAAEEITDAYLWRRLEPLLGYLPAEQRTKVQEALYLAYDSHSGQVRKSGEPYITHPVEVTRILAELKMDAESLVAGLLHDTVEDTQAVSFEEIEMWFGTAVRRIVEGETKFSKIVAISGGTSRAEAAALDLQQLFLAMTEELCLAVREEVRIIVVKLADRLHNMRTLESMPPHKQKKIADETLLVFAPLARLLGLYSLKEELEALAFRYADPDGHAEVQRRLDALAAQQGGVVLQAQRALQDKLADDSYLASRAAHVTVEAHQKAVYSVYRKLQERGQKVEDVADVAQLRVVVAPQPGEDRALFGTGPQLCYHVMGLVHTIWTPIPGAVKDYIATPKWNGYQSLHTTVLPIGSDDLFPLEVQIRTQDMHRLAEYGIAGENWVSAGKAAEREIAAAMAVPRRASQGVTGFMQKLMSMRGMSNGLSSAVPALSAQANGLLLAPQPDAYRGSEPACPRPSVNGFRANGHAVPSSVRYSTLKLDPQTMARRINWLNSIRDWQAEFVGTLTAREFVACVTDDLLGHGVFAFTPSGEIMRLPKGSTVVDFAYHVHTDVGNQMVGVKVNGKLVEPSHALANAEVVEVLTYPGPPTSLTVQRHQAWVKYAQTKTARHKLVKFLREHADLLPAPATAPVQAPRAAERSSAAQGVGAAPGEPELPAGQVTWLVVQCCDRPGLLADIALAISDHGHNIKMYRGGADPKAQRGGFQMVYQLEGCPARTAALCATIGGTPDVHAWSLYCDWPGDAA</sequence>
<evidence type="ECO:0000256" key="1">
    <source>
        <dbReference type="ARBA" id="ARBA00007476"/>
    </source>
</evidence>
<dbReference type="CDD" id="cd00077">
    <property type="entry name" value="HDc"/>
    <property type="match status" value="1"/>
</dbReference>
<comment type="caution">
    <text evidence="10">The sequence shown here is derived from an EMBL/GenBank/DDBJ whole genome shotgun (WGS) entry which is preliminary data.</text>
</comment>
<evidence type="ECO:0000259" key="9">
    <source>
        <dbReference type="PROSITE" id="PS51880"/>
    </source>
</evidence>
<dbReference type="Proteomes" id="UP001445335">
    <property type="component" value="Unassembled WGS sequence"/>
</dbReference>
<dbReference type="Gene3D" id="3.30.460.10">
    <property type="entry name" value="Beta Polymerase, domain 2"/>
    <property type="match status" value="1"/>
</dbReference>
<dbReference type="InterPro" id="IPR012675">
    <property type="entry name" value="Beta-grasp_dom_sf"/>
</dbReference>
<dbReference type="SUPFAM" id="SSF81301">
    <property type="entry name" value="Nucleotidyltransferase"/>
    <property type="match status" value="1"/>
</dbReference>
<gene>
    <name evidence="10" type="ORF">WJX81_002744</name>
</gene>
<dbReference type="PROSITE" id="PS51880">
    <property type="entry name" value="TGS"/>
    <property type="match status" value="1"/>
</dbReference>
<dbReference type="PANTHER" id="PTHR43061">
    <property type="entry name" value="GTP DIPHOSPHOKINASE RSH1, CHLOROPLASTIC-RELATED"/>
    <property type="match status" value="1"/>
</dbReference>
<keyword evidence="3" id="KW-0547">Nucleotide-binding</keyword>
<dbReference type="Pfam" id="PF04607">
    <property type="entry name" value="RelA_SpoT"/>
    <property type="match status" value="1"/>
</dbReference>
<dbReference type="Gene3D" id="1.10.3210.10">
    <property type="entry name" value="Hypothetical protein af1432"/>
    <property type="match status" value="1"/>
</dbReference>
<dbReference type="GO" id="GO:0015969">
    <property type="term" value="P:guanosine tetraphosphate metabolic process"/>
    <property type="evidence" value="ECO:0007669"/>
    <property type="project" value="InterPro"/>
</dbReference>
<reference evidence="10 11" key="1">
    <citation type="journal article" date="2024" name="Nat. Commun.">
        <title>Phylogenomics reveals the evolutionary origins of lichenization in chlorophyte algae.</title>
        <authorList>
            <person name="Puginier C."/>
            <person name="Libourel C."/>
            <person name="Otte J."/>
            <person name="Skaloud P."/>
            <person name="Haon M."/>
            <person name="Grisel S."/>
            <person name="Petersen M."/>
            <person name="Berrin J.G."/>
            <person name="Delaux P.M."/>
            <person name="Dal Grande F."/>
            <person name="Keller J."/>
        </authorList>
    </citation>
    <scope>NUCLEOTIDE SEQUENCE [LARGE SCALE GENOMIC DNA]</scope>
    <source>
        <strain evidence="10 11">SAG 245.80</strain>
    </source>
</reference>
<feature type="region of interest" description="Disordered" evidence="7">
    <location>
        <begin position="673"/>
        <end position="695"/>
    </location>
</feature>
<dbReference type="InterPro" id="IPR006674">
    <property type="entry name" value="HD_domain"/>
</dbReference>
<dbReference type="PANTHER" id="PTHR43061:SF1">
    <property type="entry name" value="GTP DIPHOSPHOKINASE RSH1, CHLOROPLASTIC-RELATED"/>
    <property type="match status" value="1"/>
</dbReference>
<dbReference type="FunFam" id="1.10.3210.10:FF:000001">
    <property type="entry name" value="GTP pyrophosphokinase RelA"/>
    <property type="match status" value="1"/>
</dbReference>
<evidence type="ECO:0000313" key="11">
    <source>
        <dbReference type="Proteomes" id="UP001445335"/>
    </source>
</evidence>
<feature type="domain" description="TGS" evidence="9">
    <location>
        <begin position="566"/>
        <end position="627"/>
    </location>
</feature>
<dbReference type="SUPFAM" id="SSF55021">
    <property type="entry name" value="ACT-like"/>
    <property type="match status" value="1"/>
</dbReference>
<dbReference type="InterPro" id="IPR004095">
    <property type="entry name" value="TGS"/>
</dbReference>
<keyword evidence="3" id="KW-0342">GTP-binding</keyword>
<evidence type="ECO:0000256" key="7">
    <source>
        <dbReference type="SAM" id="MobiDB-lite"/>
    </source>
</evidence>
<dbReference type="Pfam" id="PF13328">
    <property type="entry name" value="HD_4"/>
    <property type="match status" value="1"/>
</dbReference>
<name>A0AAW1RRE8_9CHLO</name>
<dbReference type="CDD" id="cd01668">
    <property type="entry name" value="TGS_RSH"/>
    <property type="match status" value="1"/>
</dbReference>
<dbReference type="SMART" id="SM00954">
    <property type="entry name" value="RelA_SpoT"/>
    <property type="match status" value="1"/>
</dbReference>
<evidence type="ECO:0000256" key="5">
    <source>
        <dbReference type="ARBA" id="ARBA00075768"/>
    </source>
</evidence>
<organism evidence="10 11">
    <name type="scientific">Elliptochloris bilobata</name>
    <dbReference type="NCBI Taxonomy" id="381761"/>
    <lineage>
        <taxon>Eukaryota</taxon>
        <taxon>Viridiplantae</taxon>
        <taxon>Chlorophyta</taxon>
        <taxon>core chlorophytes</taxon>
        <taxon>Trebouxiophyceae</taxon>
        <taxon>Trebouxiophyceae incertae sedis</taxon>
        <taxon>Elliptochloris clade</taxon>
        <taxon>Elliptochloris</taxon>
    </lineage>
</organism>
<dbReference type="InterPro" id="IPR043519">
    <property type="entry name" value="NT_sf"/>
</dbReference>
<dbReference type="Gene3D" id="3.10.20.30">
    <property type="match status" value="1"/>
</dbReference>
<evidence type="ECO:0000259" key="8">
    <source>
        <dbReference type="PROSITE" id="PS51831"/>
    </source>
</evidence>
<dbReference type="InterPro" id="IPR033655">
    <property type="entry name" value="TGS_RelA/SpoT"/>
</dbReference>
<evidence type="ECO:0000256" key="2">
    <source>
        <dbReference type="ARBA" id="ARBA00013251"/>
    </source>
</evidence>
<proteinExistence type="inferred from homology"/>
<keyword evidence="11" id="KW-1185">Reference proteome</keyword>
<evidence type="ECO:0000313" key="10">
    <source>
        <dbReference type="EMBL" id="KAK9835971.1"/>
    </source>
</evidence>
<dbReference type="SUPFAM" id="SSF109604">
    <property type="entry name" value="HD-domain/PDEase-like"/>
    <property type="match status" value="1"/>
</dbReference>
<dbReference type="PROSITE" id="PS51831">
    <property type="entry name" value="HD"/>
    <property type="match status" value="1"/>
</dbReference>
<accession>A0AAW1RRE8</accession>
<evidence type="ECO:0000256" key="6">
    <source>
        <dbReference type="ARBA" id="ARBA00082153"/>
    </source>
</evidence>
<dbReference type="SMART" id="SM00471">
    <property type="entry name" value="HDc"/>
    <property type="match status" value="1"/>
</dbReference>
<dbReference type="InterPro" id="IPR007685">
    <property type="entry name" value="RelA_SpoT"/>
</dbReference>
<dbReference type="InterPro" id="IPR003607">
    <property type="entry name" value="HD/PDEase_dom"/>
</dbReference>
<evidence type="ECO:0000256" key="3">
    <source>
        <dbReference type="ARBA" id="ARBA00023134"/>
    </source>
</evidence>
<dbReference type="AlphaFoldDB" id="A0AAW1RRE8"/>
<dbReference type="FunFam" id="3.10.20.30:FF:000002">
    <property type="entry name" value="GTP pyrophosphokinase (RelA/SpoT)"/>
    <property type="match status" value="1"/>
</dbReference>
<dbReference type="InterPro" id="IPR045865">
    <property type="entry name" value="ACT-like_dom_sf"/>
</dbReference>
<evidence type="ECO:0000256" key="4">
    <source>
        <dbReference type="ARBA" id="ARBA00070102"/>
    </source>
</evidence>
<dbReference type="Pfam" id="PF02824">
    <property type="entry name" value="TGS"/>
    <property type="match status" value="1"/>
</dbReference>
<feature type="domain" description="HD" evidence="8">
    <location>
        <begin position="97"/>
        <end position="209"/>
    </location>
</feature>
<dbReference type="InterPro" id="IPR012676">
    <property type="entry name" value="TGS-like"/>
</dbReference>
<protein>
    <recommendedName>
        <fullName evidence="4">Putative GTP diphosphokinase RSH1, chloroplastic</fullName>
        <ecNumber evidence="2">2.7.6.5</ecNumber>
    </recommendedName>
    <alternativeName>
        <fullName evidence="5">RelA/SpoT homolog 1</fullName>
    </alternativeName>
    <alternativeName>
        <fullName evidence="6">ppGpp synthetase RSH1</fullName>
    </alternativeName>
</protein>
<comment type="similarity">
    <text evidence="1">Belongs to the RelA/SpoT family.</text>
</comment>
<dbReference type="EMBL" id="JALJOU010000027">
    <property type="protein sequence ID" value="KAK9835971.1"/>
    <property type="molecule type" value="Genomic_DNA"/>
</dbReference>